<proteinExistence type="predicted"/>
<reference evidence="2 3" key="1">
    <citation type="submission" date="2014-03" db="EMBL/GenBank/DDBJ databases">
        <title>Genomics of Bifidobacteria.</title>
        <authorList>
            <person name="Ventura M."/>
            <person name="Milani C."/>
            <person name="Lugli G.A."/>
        </authorList>
    </citation>
    <scope>NUCLEOTIDE SEQUENCE [LARGE SCALE GENOMIC DNA]</scope>
    <source>
        <strain evidence="2 3">LMG 14934</strain>
    </source>
</reference>
<dbReference type="InterPro" id="IPR028994">
    <property type="entry name" value="Integrin_alpha_N"/>
</dbReference>
<evidence type="ECO:0000313" key="3">
    <source>
        <dbReference type="Proteomes" id="UP000029040"/>
    </source>
</evidence>
<dbReference type="AlphaFoldDB" id="A0A087CS66"/>
<gene>
    <name evidence="2" type="ORF">BSAE_1716</name>
</gene>
<organism evidence="2 3">
    <name type="scientific">Bifidobacterium pullorum subsp. saeculare DSM 6531 = LMG 14934</name>
    <dbReference type="NCBI Taxonomy" id="1437611"/>
    <lineage>
        <taxon>Bacteria</taxon>
        <taxon>Bacillati</taxon>
        <taxon>Actinomycetota</taxon>
        <taxon>Actinomycetes</taxon>
        <taxon>Bifidobacteriales</taxon>
        <taxon>Bifidobacteriaceae</taxon>
        <taxon>Bifidobacterium</taxon>
    </lineage>
</organism>
<protein>
    <submittedName>
        <fullName evidence="2">Uncharacterized protein</fullName>
    </submittedName>
</protein>
<dbReference type="EMBL" id="JGZM01000007">
    <property type="protein sequence ID" value="KFI86116.1"/>
    <property type="molecule type" value="Genomic_DNA"/>
</dbReference>
<name>A0A087CS66_9BIFI</name>
<evidence type="ECO:0000313" key="2">
    <source>
        <dbReference type="EMBL" id="KFI86116.1"/>
    </source>
</evidence>
<accession>A0A087CS66</accession>
<evidence type="ECO:0000256" key="1">
    <source>
        <dbReference type="SAM" id="MobiDB-lite"/>
    </source>
</evidence>
<sequence>MAAVMVVPRLLNGTGGADSTADRDVVYYGSSKAMKVRPSTTIVLYGDDGKPLDEYDVTVMDESGEVTTAHVSDGEFTPNRVGAESGGTYSVIARDPDGALLDVPDLTVVDQEKTNDEPNGNAPGKDSDTDEEQDGTVHDELEVKPEPDSGNDPNGSDNPDKNDDQTSNARRTAYALFYDTIRKLRNQYGEGQLVQVNQGLVGTYLSGLGDIRLIDFDGDGIEELLVAYLDDSDSSATRLTDWKLQIWQYEKDKSTLALTYDNRPCAENNSSAPGTGWVGVGVAHTETPMLYGWDYGQNDGLAHEQIVHSDGGAMNVTDFARPASSGDSDASDVWYVNGRQTDHQTYEGSRDSLGLNDNTSYEYDWLSVTNTDWASSPNVEFTLPDDVLTRTERTIEDIKQGMMNGFTDTNDELSDEVSASKAAYADKVNELQQQYGTGMITGSYNEWLHGLVAAVLVDFNSDGVDELLTAVNTGDSSSFETSQWMVNVWEFDQDSRTLDSIYTGEPGGSNGGYVFLELRTYDDGSTVLYAPSLHSSHGDCTVFSYDADGPKTTTYARDGNTDHRQWMRDGEPLSDAEYEADMQHYDSASTTTRYTLAQPLGDADQPSCESTRQITDETIASLNAGTKQ</sequence>
<dbReference type="Proteomes" id="UP000029040">
    <property type="component" value="Unassembled WGS sequence"/>
</dbReference>
<feature type="region of interest" description="Disordered" evidence="1">
    <location>
        <begin position="109"/>
        <end position="168"/>
    </location>
</feature>
<feature type="region of interest" description="Disordered" evidence="1">
    <location>
        <begin position="72"/>
        <end position="96"/>
    </location>
</feature>
<feature type="compositionally biased region" description="Basic and acidic residues" evidence="1">
    <location>
        <begin position="135"/>
        <end position="147"/>
    </location>
</feature>
<dbReference type="SUPFAM" id="SSF69318">
    <property type="entry name" value="Integrin alpha N-terminal domain"/>
    <property type="match status" value="1"/>
</dbReference>
<comment type="caution">
    <text evidence="2">The sequence shown here is derived from an EMBL/GenBank/DDBJ whole genome shotgun (WGS) entry which is preliminary data.</text>
</comment>